<name>A0A915NX91_9BILA</name>
<keyword evidence="1 3" id="KW-0479">Metal-binding</keyword>
<evidence type="ECO:0000256" key="2">
    <source>
        <dbReference type="ARBA" id="ARBA00022833"/>
    </source>
</evidence>
<keyword evidence="1 3" id="KW-0863">Zinc-finger</keyword>
<dbReference type="InterPro" id="IPR001841">
    <property type="entry name" value="Znf_RING"/>
</dbReference>
<evidence type="ECO:0000313" key="5">
    <source>
        <dbReference type="Proteomes" id="UP000887560"/>
    </source>
</evidence>
<accession>A0A915NX91</accession>
<dbReference type="Pfam" id="PF13920">
    <property type="entry name" value="zf-C3HC4_3"/>
    <property type="match status" value="1"/>
</dbReference>
<dbReference type="WBParaSite" id="scf7180000422358.g8828">
    <property type="protein sequence ID" value="scf7180000422358.g8828"/>
    <property type="gene ID" value="scf7180000422358.g8828"/>
</dbReference>
<keyword evidence="2" id="KW-0862">Zinc</keyword>
<dbReference type="InterPro" id="IPR013083">
    <property type="entry name" value="Znf_RING/FYVE/PHD"/>
</dbReference>
<dbReference type="Proteomes" id="UP000887560">
    <property type="component" value="Unplaced"/>
</dbReference>
<evidence type="ECO:0000313" key="6">
    <source>
        <dbReference type="WBParaSite" id="scf7180000422358.g8828"/>
    </source>
</evidence>
<protein>
    <submittedName>
        <fullName evidence="6">RING-type domain-containing protein</fullName>
    </submittedName>
</protein>
<sequence length="381" mass="43737">MLEKSTFQGVPKLAGTNEWTISRYSIRELLSGRSFAHFVLSFYNNSEKLPDIGLATFPVKELFWELAKENTSPEDCVPKLAGTNEWTTSRHSIRELLSGRSFAHFVLCFYNNSEKLPDIGLATFPVKELFWELAKENTSPEDCEFILKHKWNDKDFKYWNELVPGCAFPIDIFILISKEEPNKVKIMFGHNGIKSSIYKFTMCPILQDAYLFFFTPFDKFPSKENTKNQISFLNPKDYLFEYSNRIKEGILSKKTNWEFSLCVGCCNNTADIVIIPCGHTVFCSRCETKWKDKCPYCKSELGLDLKFSRCKSRLPSKQCLVCPKYFECHKMDCMLFPCGCIIGCCLYAEKAIVPSEGGKCPNCNEEVSSLQKVFIQQDACS</sequence>
<evidence type="ECO:0000259" key="4">
    <source>
        <dbReference type="PROSITE" id="PS50089"/>
    </source>
</evidence>
<evidence type="ECO:0000256" key="3">
    <source>
        <dbReference type="PROSITE-ProRule" id="PRU00175"/>
    </source>
</evidence>
<dbReference type="PROSITE" id="PS50089">
    <property type="entry name" value="ZF_RING_2"/>
    <property type="match status" value="1"/>
</dbReference>
<dbReference type="AlphaFoldDB" id="A0A915NX91"/>
<reference evidence="6" key="1">
    <citation type="submission" date="2022-11" db="UniProtKB">
        <authorList>
            <consortium name="WormBaseParasite"/>
        </authorList>
    </citation>
    <scope>IDENTIFICATION</scope>
</reference>
<evidence type="ECO:0000256" key="1">
    <source>
        <dbReference type="ARBA" id="ARBA00022771"/>
    </source>
</evidence>
<organism evidence="5 6">
    <name type="scientific">Meloidogyne floridensis</name>
    <dbReference type="NCBI Taxonomy" id="298350"/>
    <lineage>
        <taxon>Eukaryota</taxon>
        <taxon>Metazoa</taxon>
        <taxon>Ecdysozoa</taxon>
        <taxon>Nematoda</taxon>
        <taxon>Chromadorea</taxon>
        <taxon>Rhabditida</taxon>
        <taxon>Tylenchina</taxon>
        <taxon>Tylenchomorpha</taxon>
        <taxon>Tylenchoidea</taxon>
        <taxon>Meloidogynidae</taxon>
        <taxon>Meloidogyninae</taxon>
        <taxon>Meloidogyne</taxon>
    </lineage>
</organism>
<dbReference type="SUPFAM" id="SSF57850">
    <property type="entry name" value="RING/U-box"/>
    <property type="match status" value="1"/>
</dbReference>
<proteinExistence type="predicted"/>
<keyword evidence="5" id="KW-1185">Reference proteome</keyword>
<feature type="domain" description="RING-type" evidence="4">
    <location>
        <begin position="262"/>
        <end position="298"/>
    </location>
</feature>
<dbReference type="Gene3D" id="3.30.40.10">
    <property type="entry name" value="Zinc/RING finger domain, C3HC4 (zinc finger)"/>
    <property type="match status" value="1"/>
</dbReference>
<dbReference type="GO" id="GO:0008270">
    <property type="term" value="F:zinc ion binding"/>
    <property type="evidence" value="ECO:0007669"/>
    <property type="project" value="UniProtKB-KW"/>
</dbReference>